<sequence>MEEVEHKTVRVNGINMHIAEMGQGPIVLFLHGFPELWYSWRHQMPFMAAHGYRAVAPDLRGYGDTTGARNGDFTEFTTLHVVGDLVELLNIIAPDQEKVFVVGHDWGAMIAWAMCLYRPDKVKALVNMSVAFVPRNPIIRPIAALRSTYGDDHYIIRFQEPGDIEEEFAQIGTKTVLEKLLTNRNPEPLMLPKGKPFEEGPVILPPWLTEKDVDYYASTYDHTGFTGGLNYYRALDLNWELTAPWTGQKISTVPVKFIVGDLDATYNSAGVEDYIHKGGFKKDVPSLEEVVILKGVAHFLQQEKPHHVNNHIHVFFQGLSSSD</sequence>
<dbReference type="SUPFAM" id="SSF53474">
    <property type="entry name" value="alpha/beta-Hydrolases"/>
    <property type="match status" value="1"/>
</dbReference>
<evidence type="ECO:0000256" key="1">
    <source>
        <dbReference type="ARBA" id="ARBA00022801"/>
    </source>
</evidence>
<comment type="caution">
    <text evidence="4">The sequence shown here is derived from an EMBL/GenBank/DDBJ whole genome shotgun (WGS) entry which is preliminary data.</text>
</comment>
<comment type="similarity">
    <text evidence="2">Belongs to the AB hydrolase superfamily. Epoxide hydrolase family.</text>
</comment>
<name>A0ABS8V5C0_DATST</name>
<dbReference type="Pfam" id="PF00561">
    <property type="entry name" value="Abhydrolase_1"/>
    <property type="match status" value="1"/>
</dbReference>
<keyword evidence="5" id="KW-1185">Reference proteome</keyword>
<reference evidence="4 5" key="1">
    <citation type="journal article" date="2021" name="BMC Genomics">
        <title>Datura genome reveals duplications of psychoactive alkaloid biosynthetic genes and high mutation rate following tissue culture.</title>
        <authorList>
            <person name="Rajewski A."/>
            <person name="Carter-House D."/>
            <person name="Stajich J."/>
            <person name="Litt A."/>
        </authorList>
    </citation>
    <scope>NUCLEOTIDE SEQUENCE [LARGE SCALE GENOMIC DNA]</scope>
    <source>
        <strain evidence="4">AR-01</strain>
    </source>
</reference>
<dbReference type="InterPro" id="IPR029058">
    <property type="entry name" value="AB_hydrolase_fold"/>
</dbReference>
<dbReference type="EMBL" id="JACEIK010003390">
    <property type="protein sequence ID" value="MCD9641551.1"/>
    <property type="molecule type" value="Genomic_DNA"/>
</dbReference>
<feature type="domain" description="AB hydrolase-1" evidence="3">
    <location>
        <begin position="25"/>
        <end position="134"/>
    </location>
</feature>
<evidence type="ECO:0000313" key="4">
    <source>
        <dbReference type="EMBL" id="MCD9641551.1"/>
    </source>
</evidence>
<evidence type="ECO:0000313" key="5">
    <source>
        <dbReference type="Proteomes" id="UP000823775"/>
    </source>
</evidence>
<gene>
    <name evidence="4" type="ORF">HAX54_027779</name>
</gene>
<dbReference type="Gene3D" id="3.40.50.1820">
    <property type="entry name" value="alpha/beta hydrolase"/>
    <property type="match status" value="1"/>
</dbReference>
<dbReference type="PANTHER" id="PTHR43329">
    <property type="entry name" value="EPOXIDE HYDROLASE"/>
    <property type="match status" value="1"/>
</dbReference>
<keyword evidence="1" id="KW-0378">Hydrolase</keyword>
<proteinExistence type="inferred from homology"/>
<protein>
    <recommendedName>
        <fullName evidence="3">AB hydrolase-1 domain-containing protein</fullName>
    </recommendedName>
</protein>
<dbReference type="PRINTS" id="PR00412">
    <property type="entry name" value="EPOXHYDRLASE"/>
</dbReference>
<dbReference type="InterPro" id="IPR000073">
    <property type="entry name" value="AB_hydrolase_1"/>
</dbReference>
<dbReference type="Proteomes" id="UP000823775">
    <property type="component" value="Unassembled WGS sequence"/>
</dbReference>
<dbReference type="InterPro" id="IPR000639">
    <property type="entry name" value="Epox_hydrolase-like"/>
</dbReference>
<evidence type="ECO:0000256" key="2">
    <source>
        <dbReference type="ARBA" id="ARBA00038334"/>
    </source>
</evidence>
<accession>A0ABS8V5C0</accession>
<evidence type="ECO:0000259" key="3">
    <source>
        <dbReference type="Pfam" id="PF00561"/>
    </source>
</evidence>
<organism evidence="4 5">
    <name type="scientific">Datura stramonium</name>
    <name type="common">Jimsonweed</name>
    <name type="synonym">Common thornapple</name>
    <dbReference type="NCBI Taxonomy" id="4076"/>
    <lineage>
        <taxon>Eukaryota</taxon>
        <taxon>Viridiplantae</taxon>
        <taxon>Streptophyta</taxon>
        <taxon>Embryophyta</taxon>
        <taxon>Tracheophyta</taxon>
        <taxon>Spermatophyta</taxon>
        <taxon>Magnoliopsida</taxon>
        <taxon>eudicotyledons</taxon>
        <taxon>Gunneridae</taxon>
        <taxon>Pentapetalae</taxon>
        <taxon>asterids</taxon>
        <taxon>lamiids</taxon>
        <taxon>Solanales</taxon>
        <taxon>Solanaceae</taxon>
        <taxon>Solanoideae</taxon>
        <taxon>Datureae</taxon>
        <taxon>Datura</taxon>
    </lineage>
</organism>
<dbReference type="PRINTS" id="PR00111">
    <property type="entry name" value="ABHYDROLASE"/>
</dbReference>